<comment type="caution">
    <text evidence="1">The sequence shown here is derived from an EMBL/GenBank/DDBJ whole genome shotgun (WGS) entry which is preliminary data.</text>
</comment>
<name>A0A6L2JFB0_TANCI</name>
<dbReference type="AlphaFoldDB" id="A0A6L2JFB0"/>
<proteinExistence type="predicted"/>
<sequence length="115" mass="12900">MMLRLSLQRVSLPTSWGVLDGVASEALDLTGFYYSGKPPAVKKKSNSVGHSPQGVPRKAGKYLHVSAIGDDLVPEGLYYLDSLHGDLKEELKEEMKVELHEEMKNELKEEMREEI</sequence>
<gene>
    <name evidence="1" type="ORF">Tci_006583</name>
</gene>
<accession>A0A6L2JFB0</accession>
<evidence type="ECO:0000313" key="1">
    <source>
        <dbReference type="EMBL" id="GEU34605.1"/>
    </source>
</evidence>
<protein>
    <submittedName>
        <fullName evidence="1">Phosphoinositide phosphatase SAC1</fullName>
    </submittedName>
</protein>
<dbReference type="EMBL" id="BKCJ010000596">
    <property type="protein sequence ID" value="GEU34605.1"/>
    <property type="molecule type" value="Genomic_DNA"/>
</dbReference>
<reference evidence="1" key="1">
    <citation type="journal article" date="2019" name="Sci. Rep.">
        <title>Draft genome of Tanacetum cinerariifolium, the natural source of mosquito coil.</title>
        <authorList>
            <person name="Yamashiro T."/>
            <person name="Shiraishi A."/>
            <person name="Satake H."/>
            <person name="Nakayama K."/>
        </authorList>
    </citation>
    <scope>NUCLEOTIDE SEQUENCE</scope>
</reference>
<organism evidence="1">
    <name type="scientific">Tanacetum cinerariifolium</name>
    <name type="common">Dalmatian daisy</name>
    <name type="synonym">Chrysanthemum cinerariifolium</name>
    <dbReference type="NCBI Taxonomy" id="118510"/>
    <lineage>
        <taxon>Eukaryota</taxon>
        <taxon>Viridiplantae</taxon>
        <taxon>Streptophyta</taxon>
        <taxon>Embryophyta</taxon>
        <taxon>Tracheophyta</taxon>
        <taxon>Spermatophyta</taxon>
        <taxon>Magnoliopsida</taxon>
        <taxon>eudicotyledons</taxon>
        <taxon>Gunneridae</taxon>
        <taxon>Pentapetalae</taxon>
        <taxon>asterids</taxon>
        <taxon>campanulids</taxon>
        <taxon>Asterales</taxon>
        <taxon>Asteraceae</taxon>
        <taxon>Asteroideae</taxon>
        <taxon>Anthemideae</taxon>
        <taxon>Anthemidinae</taxon>
        <taxon>Tanacetum</taxon>
    </lineage>
</organism>